<name>A0A450TGV4_9GAMM</name>
<proteinExistence type="predicted"/>
<dbReference type="AlphaFoldDB" id="A0A450TGV4"/>
<dbReference type="EMBL" id="CAADEY010000059">
    <property type="protein sequence ID" value="VFJ57414.1"/>
    <property type="molecule type" value="Genomic_DNA"/>
</dbReference>
<protein>
    <submittedName>
        <fullName evidence="2">Uncharacterized protein</fullName>
    </submittedName>
</protein>
<dbReference type="EMBL" id="CAADEX010000168">
    <property type="protein sequence ID" value="VFJ66429.1"/>
    <property type="molecule type" value="Genomic_DNA"/>
</dbReference>
<reference evidence="2" key="1">
    <citation type="submission" date="2019-02" db="EMBL/GenBank/DDBJ databases">
        <authorList>
            <person name="Gruber-Vodicka R. H."/>
            <person name="Seah K. B. B."/>
        </authorList>
    </citation>
    <scope>NUCLEOTIDE SEQUENCE</scope>
    <source>
        <strain evidence="1">BECK_DK161</strain>
        <strain evidence="2">BECK_DK47</strain>
    </source>
</reference>
<organism evidence="2">
    <name type="scientific">Candidatus Kentrum sp. DK</name>
    <dbReference type="NCBI Taxonomy" id="2126562"/>
    <lineage>
        <taxon>Bacteria</taxon>
        <taxon>Pseudomonadati</taxon>
        <taxon>Pseudomonadota</taxon>
        <taxon>Gammaproteobacteria</taxon>
        <taxon>Candidatus Kentrum</taxon>
    </lineage>
</organism>
<evidence type="ECO:0000313" key="1">
    <source>
        <dbReference type="EMBL" id="VFJ57414.1"/>
    </source>
</evidence>
<gene>
    <name evidence="2" type="ORF">BECKDK2373B_GA0170837_11687</name>
    <name evidence="1" type="ORF">BECKDK2373C_GA0170839_105923</name>
</gene>
<accession>A0A450TGV4</accession>
<evidence type="ECO:0000313" key="2">
    <source>
        <dbReference type="EMBL" id="VFJ66429.1"/>
    </source>
</evidence>
<sequence length="135" mass="15705">MLDESVVAIAPSSVYRVLPERPYEQWRTDIDYRNIYYETAGALSLSGVSPCLHDRLGTHYFFPVVPDGFSRFIVHHEMRLDMTVRDVEIVMERALERLPKEIAPTALDHRQCQPVLVWRTDSCLKHGRQESLIHI</sequence>